<feature type="region of interest" description="Disordered" evidence="1">
    <location>
        <begin position="181"/>
        <end position="223"/>
    </location>
</feature>
<organism evidence="3 4">
    <name type="scientific">Galleria mellonella</name>
    <name type="common">Greater wax moth</name>
    <dbReference type="NCBI Taxonomy" id="7137"/>
    <lineage>
        <taxon>Eukaryota</taxon>
        <taxon>Metazoa</taxon>
        <taxon>Ecdysozoa</taxon>
        <taxon>Arthropoda</taxon>
        <taxon>Hexapoda</taxon>
        <taxon>Insecta</taxon>
        <taxon>Pterygota</taxon>
        <taxon>Neoptera</taxon>
        <taxon>Endopterygota</taxon>
        <taxon>Lepidoptera</taxon>
        <taxon>Glossata</taxon>
        <taxon>Ditrysia</taxon>
        <taxon>Pyraloidea</taxon>
        <taxon>Pyralidae</taxon>
        <taxon>Galleriinae</taxon>
        <taxon>Galleria</taxon>
    </lineage>
</organism>
<evidence type="ECO:0000313" key="4">
    <source>
        <dbReference type="RefSeq" id="XP_031766965.2"/>
    </source>
</evidence>
<evidence type="ECO:0000256" key="2">
    <source>
        <dbReference type="SAM" id="Phobius"/>
    </source>
</evidence>
<sequence length="223" mass="25043">MDKLYHYVESAVVNFKLNYCCWIAPVRIGIIIIGYFNLIAAIVSLVGTANETFSPTIMKVQEIILEDNASKPIPILAYSMEMSFTVLLLCGMYRNDIVLLRVYIYYTTVTVVTSILVYSMVIAVIDVLLIITIIFSTIFQVYMLLLVWSAIVQIREEELANKNGNIKVVYSCADEEIKEMTTKPVSDVEAPEESEAGPCPINGEKIKDSDSKLETVEEESKEA</sequence>
<dbReference type="Proteomes" id="UP001652740">
    <property type="component" value="Unplaced"/>
</dbReference>
<keyword evidence="2" id="KW-1133">Transmembrane helix</keyword>
<dbReference type="GeneID" id="113521156"/>
<dbReference type="RefSeq" id="XP_031766965.2">
    <property type="nucleotide sequence ID" value="XM_031911105.2"/>
</dbReference>
<evidence type="ECO:0000313" key="3">
    <source>
        <dbReference type="Proteomes" id="UP001652740"/>
    </source>
</evidence>
<keyword evidence="3" id="KW-1185">Reference proteome</keyword>
<proteinExistence type="predicted"/>
<keyword evidence="2" id="KW-0472">Membrane</keyword>
<evidence type="ECO:0000256" key="1">
    <source>
        <dbReference type="SAM" id="MobiDB-lite"/>
    </source>
</evidence>
<reference evidence="4" key="1">
    <citation type="submission" date="2025-08" db="UniProtKB">
        <authorList>
            <consortium name="RefSeq"/>
        </authorList>
    </citation>
    <scope>IDENTIFICATION</scope>
    <source>
        <tissue evidence="4">Whole larvae</tissue>
    </source>
</reference>
<dbReference type="KEGG" id="gmw:113521156"/>
<accession>A0A6J3C558</accession>
<dbReference type="InParanoid" id="A0A6J3C558"/>
<feature type="transmembrane region" description="Helical" evidence="2">
    <location>
        <begin position="75"/>
        <end position="93"/>
    </location>
</feature>
<keyword evidence="2" id="KW-0812">Transmembrane</keyword>
<feature type="compositionally biased region" description="Basic and acidic residues" evidence="1">
    <location>
        <begin position="204"/>
        <end position="215"/>
    </location>
</feature>
<feature type="transmembrane region" description="Helical" evidence="2">
    <location>
        <begin position="127"/>
        <end position="152"/>
    </location>
</feature>
<protein>
    <submittedName>
        <fullName evidence="4">Uncharacterized protein LOC113521156 isoform X1</fullName>
    </submittedName>
</protein>
<feature type="transmembrane region" description="Helical" evidence="2">
    <location>
        <begin position="21"/>
        <end position="46"/>
    </location>
</feature>
<dbReference type="AlphaFoldDB" id="A0A6J3C558"/>
<name>A0A6J3C558_GALME</name>
<gene>
    <name evidence="4" type="primary">LOC113521156</name>
</gene>
<feature type="transmembrane region" description="Helical" evidence="2">
    <location>
        <begin position="102"/>
        <end position="121"/>
    </location>
</feature>